<sequence length="57" mass="6396">MSDNNNNNVIIEPNTADCYHYECTTNECEAGEVKNVEACYNFDGSVYQIHCGCGHFN</sequence>
<proteinExistence type="predicted"/>
<evidence type="ECO:0000313" key="1">
    <source>
        <dbReference type="EMBL" id="MYL35504.1"/>
    </source>
</evidence>
<dbReference type="RefSeq" id="WP_160850460.1">
    <property type="nucleotide sequence ID" value="NZ_WMEQ01000017.1"/>
</dbReference>
<reference evidence="1 2" key="1">
    <citation type="submission" date="2019-11" db="EMBL/GenBank/DDBJ databases">
        <title>Genome sequences of 17 halophilic strains isolated from different environments.</title>
        <authorList>
            <person name="Furrow R.E."/>
        </authorList>
    </citation>
    <scope>NUCLEOTIDE SEQUENCE [LARGE SCALE GENOMIC DNA]</scope>
    <source>
        <strain evidence="1 2">22514_16_FS</strain>
    </source>
</reference>
<organism evidence="1 2">
    <name type="scientific">Pontibacillus yanchengensis</name>
    <dbReference type="NCBI Taxonomy" id="462910"/>
    <lineage>
        <taxon>Bacteria</taxon>
        <taxon>Bacillati</taxon>
        <taxon>Bacillota</taxon>
        <taxon>Bacilli</taxon>
        <taxon>Bacillales</taxon>
        <taxon>Bacillaceae</taxon>
        <taxon>Pontibacillus</taxon>
    </lineage>
</organism>
<protein>
    <submittedName>
        <fullName evidence="1">Uncharacterized protein</fullName>
    </submittedName>
</protein>
<comment type="caution">
    <text evidence="1">The sequence shown here is derived from an EMBL/GenBank/DDBJ whole genome shotgun (WGS) entry which is preliminary data.</text>
</comment>
<evidence type="ECO:0000313" key="2">
    <source>
        <dbReference type="Proteomes" id="UP000468638"/>
    </source>
</evidence>
<gene>
    <name evidence="1" type="ORF">GLW05_18140</name>
</gene>
<dbReference type="AlphaFoldDB" id="A0A6I5A5A1"/>
<accession>A0A6I5A5A1</accession>
<dbReference type="Proteomes" id="UP000468638">
    <property type="component" value="Unassembled WGS sequence"/>
</dbReference>
<dbReference type="EMBL" id="WMEQ01000017">
    <property type="protein sequence ID" value="MYL35504.1"/>
    <property type="molecule type" value="Genomic_DNA"/>
</dbReference>
<name>A0A6I5A5A1_9BACI</name>